<evidence type="ECO:0000313" key="23">
    <source>
        <dbReference type="Ensembl" id="ENSDCDP00010046737.1"/>
    </source>
</evidence>
<keyword evidence="6" id="KW-0597">Phosphoprotein</keyword>
<evidence type="ECO:0000256" key="5">
    <source>
        <dbReference type="ARBA" id="ARBA00022448"/>
    </source>
</evidence>
<evidence type="ECO:0000256" key="3">
    <source>
        <dbReference type="ARBA" id="ARBA00004273"/>
    </source>
</evidence>
<dbReference type="GO" id="GO:0046872">
    <property type="term" value="F:metal ion binding"/>
    <property type="evidence" value="ECO:0007669"/>
    <property type="project" value="UniProtKB-KW"/>
</dbReference>
<dbReference type="PROSITE" id="PS51379">
    <property type="entry name" value="4FE4S_FER_2"/>
    <property type="match status" value="1"/>
</dbReference>
<comment type="function">
    <text evidence="2 20">Accepts electrons from ETF and reduces ubiquinone.</text>
</comment>
<dbReference type="SUPFAM" id="SSF51905">
    <property type="entry name" value="FAD/NAD(P)-binding domain"/>
    <property type="match status" value="1"/>
</dbReference>
<sequence>MTLALKGYLNDLAPLIRLESRWCVQALKTLQNRSHLPPQVNAVRWSSSDAPVPRITTHYTVHPRDKDLRWEGVEMERFADEADVVIVGGGPAGLSAAIRLKQLANAQEKELRVCLVEKASQIGAHTLSGACLEPSALNELIPDWKEKGAPLNTPVTEDRFAILTEKYRIPVPILPGLPMNNHGNYIVRLGHFVRWLGEQAEELGVEMYPGYAASEVLFHEDGSVKGIATNDVGIAKDGSPKDVFERGMELHAKVTIFGEGCHGHLAKQLYKHFNLRENCQPQTYAIGLKELWVIDEKKWKPGRVDHSVGWPLNRNTYGGSFLYHLNEGEPMVALGLVVGLDYSNPYLSPFREFQRWKHHPSVAPTLEGGSRIAYGARALNEGGFQSLPKLTFPGGLLIGCSPGFMNVPKIKGTHTAMKSGMLAAEAIFAKVTDESLQSETAGVHVPEYEQSLKKSWIWKELYAVRNIRPSFHNYFGLYGGMFYTGVFYWIFRGKEPWTLKHSGKDADQLKPAKDCTPIEYPKPDGKISFDLLSSVALSGTNHEGDQPPHLTLMDDSIPVAKNLAIYDGPEQRFCPAGVYEYVPLETGEGMRLQINAQNCVHCKTCDIKDPSQNINWVVPEGSGGPAYNGM</sequence>
<dbReference type="GO" id="GO:0005743">
    <property type="term" value="C:mitochondrial inner membrane"/>
    <property type="evidence" value="ECO:0007669"/>
    <property type="project" value="UniProtKB-SubCell"/>
</dbReference>
<keyword evidence="24" id="KW-1185">Reference proteome</keyword>
<comment type="subcellular location">
    <subcellularLocation>
        <location evidence="3">Mitochondrion inner membrane</location>
    </subcellularLocation>
</comment>
<evidence type="ECO:0000256" key="9">
    <source>
        <dbReference type="ARBA" id="ARBA00022792"/>
    </source>
</evidence>
<evidence type="ECO:0000256" key="10">
    <source>
        <dbReference type="ARBA" id="ARBA00022827"/>
    </source>
</evidence>
<evidence type="ECO:0000256" key="7">
    <source>
        <dbReference type="ARBA" id="ARBA00022630"/>
    </source>
</evidence>
<accession>A0AAY4DMH7</accession>
<dbReference type="Gene3D" id="3.50.50.60">
    <property type="entry name" value="FAD/NAD(P)-binding domain"/>
    <property type="match status" value="1"/>
</dbReference>
<comment type="subunit">
    <text evidence="4">Monomer.</text>
</comment>
<dbReference type="Proteomes" id="UP000694580">
    <property type="component" value="Chromosome 18"/>
</dbReference>
<keyword evidence="11" id="KW-0809">Transit peptide</keyword>
<dbReference type="GeneTree" id="ENSGT00390000010773"/>
<comment type="cofactor">
    <cofactor evidence="20">
        <name>[4Fe-4S] cluster</name>
        <dbReference type="ChEBI" id="CHEBI:49883"/>
    </cofactor>
    <text evidence="20">Binds 1 [4Fe-4S] cluster.</text>
</comment>
<keyword evidence="17 20" id="KW-0830">Ubiquinone</keyword>
<evidence type="ECO:0000256" key="12">
    <source>
        <dbReference type="ARBA" id="ARBA00022982"/>
    </source>
</evidence>
<keyword evidence="14 20" id="KW-0560">Oxidoreductase</keyword>
<dbReference type="GO" id="GO:0004174">
    <property type="term" value="F:electron-transferring-flavoprotein dehydrogenase activity"/>
    <property type="evidence" value="ECO:0007669"/>
    <property type="project" value="UniProtKB-UniRule"/>
</dbReference>
<dbReference type="InterPro" id="IPR049398">
    <property type="entry name" value="ETF-QO/FixC_UQ-bd"/>
</dbReference>
<evidence type="ECO:0000256" key="13">
    <source>
        <dbReference type="ARBA" id="ARBA00022990"/>
    </source>
</evidence>
<keyword evidence="13" id="KW-0007">Acetylation</keyword>
<dbReference type="SUPFAM" id="SSF54862">
    <property type="entry name" value="4Fe-4S ferredoxins"/>
    <property type="match status" value="1"/>
</dbReference>
<dbReference type="Gene3D" id="3.30.9.90">
    <property type="match status" value="1"/>
</dbReference>
<dbReference type="PRINTS" id="PR00411">
    <property type="entry name" value="PNDRDTASEI"/>
</dbReference>
<evidence type="ECO:0000256" key="18">
    <source>
        <dbReference type="ARBA" id="ARBA00023128"/>
    </source>
</evidence>
<evidence type="ECO:0000256" key="20">
    <source>
        <dbReference type="RuleBase" id="RU366068"/>
    </source>
</evidence>
<dbReference type="InterPro" id="IPR040156">
    <property type="entry name" value="ETF-QO"/>
</dbReference>
<dbReference type="InterPro" id="IPR023753">
    <property type="entry name" value="FAD/NAD-binding_dom"/>
</dbReference>
<evidence type="ECO:0000256" key="21">
    <source>
        <dbReference type="SAM" id="Phobius"/>
    </source>
</evidence>
<evidence type="ECO:0000256" key="6">
    <source>
        <dbReference type="ARBA" id="ARBA00022553"/>
    </source>
</evidence>
<dbReference type="Ensembl" id="ENSDCDT00010056943.1">
    <property type="protein sequence ID" value="ENSDCDP00010046737.1"/>
    <property type="gene ID" value="ENSDCDG00010027273.1"/>
</dbReference>
<dbReference type="Pfam" id="PF07992">
    <property type="entry name" value="Pyr_redox_2"/>
    <property type="match status" value="1"/>
</dbReference>
<keyword evidence="16 20" id="KW-0411">Iron-sulfur</keyword>
<comment type="catalytic activity">
    <reaction evidence="20">
        <text>a ubiquinone + reduced [electron-transfer flavoprotein] = a ubiquinol + oxidized [electron-transfer flavoprotein] + H(+)</text>
        <dbReference type="Rhea" id="RHEA:24052"/>
        <dbReference type="Rhea" id="RHEA-COMP:9565"/>
        <dbReference type="Rhea" id="RHEA-COMP:9566"/>
        <dbReference type="Rhea" id="RHEA-COMP:10685"/>
        <dbReference type="Rhea" id="RHEA-COMP:10686"/>
        <dbReference type="ChEBI" id="CHEBI:15378"/>
        <dbReference type="ChEBI" id="CHEBI:16389"/>
        <dbReference type="ChEBI" id="CHEBI:17976"/>
        <dbReference type="ChEBI" id="CHEBI:57692"/>
        <dbReference type="ChEBI" id="CHEBI:58307"/>
        <dbReference type="EC" id="1.5.5.1"/>
    </reaction>
</comment>
<reference evidence="23 24" key="1">
    <citation type="submission" date="2020-06" db="EMBL/GenBank/DDBJ databases">
        <authorList>
            <consortium name="Wellcome Sanger Institute Data Sharing"/>
        </authorList>
    </citation>
    <scope>NUCLEOTIDE SEQUENCE [LARGE SCALE GENOMIC DNA]</scope>
</reference>
<dbReference type="AlphaFoldDB" id="A0AAY4DMH7"/>
<name>A0AAY4DMH7_9TELE</name>
<keyword evidence="19 21" id="KW-0472">Membrane</keyword>
<proteinExistence type="predicted"/>
<dbReference type="PANTHER" id="PTHR10617">
    <property type="entry name" value="ELECTRON TRANSFER FLAVOPROTEIN-UBIQUINONE OXIDOREDUCTASE"/>
    <property type="match status" value="1"/>
</dbReference>
<keyword evidence="9" id="KW-0999">Mitochondrion inner membrane</keyword>
<dbReference type="GO" id="GO:0051539">
    <property type="term" value="F:4 iron, 4 sulfur cluster binding"/>
    <property type="evidence" value="ECO:0007669"/>
    <property type="project" value="UniProtKB-UniRule"/>
</dbReference>
<evidence type="ECO:0000256" key="14">
    <source>
        <dbReference type="ARBA" id="ARBA00023002"/>
    </source>
</evidence>
<feature type="domain" description="4Fe-4S ferredoxin-type" evidence="22">
    <location>
        <begin position="590"/>
        <end position="619"/>
    </location>
</feature>
<feature type="transmembrane region" description="Helical" evidence="21">
    <location>
        <begin position="471"/>
        <end position="491"/>
    </location>
</feature>
<dbReference type="Pfam" id="PF05187">
    <property type="entry name" value="Fer4_ETF_QO"/>
    <property type="match status" value="1"/>
</dbReference>
<keyword evidence="21" id="KW-1133">Transmembrane helix</keyword>
<keyword evidence="12 20" id="KW-0249">Electron transport</keyword>
<evidence type="ECO:0000256" key="11">
    <source>
        <dbReference type="ARBA" id="ARBA00022946"/>
    </source>
</evidence>
<evidence type="ECO:0000256" key="17">
    <source>
        <dbReference type="ARBA" id="ARBA00023075"/>
    </source>
</evidence>
<dbReference type="EC" id="1.5.5.1" evidence="20"/>
<dbReference type="PANTHER" id="PTHR10617:SF107">
    <property type="entry name" value="ELECTRON TRANSFER FLAVOPROTEIN-UBIQUINONE OXIDOREDUCTASE, MITOCHONDRIAL"/>
    <property type="match status" value="1"/>
</dbReference>
<dbReference type="InterPro" id="IPR036188">
    <property type="entry name" value="FAD/NAD-bd_sf"/>
</dbReference>
<evidence type="ECO:0000256" key="19">
    <source>
        <dbReference type="ARBA" id="ARBA00023136"/>
    </source>
</evidence>
<dbReference type="Gene3D" id="3.30.70.20">
    <property type="match status" value="1"/>
</dbReference>
<evidence type="ECO:0000256" key="1">
    <source>
        <dbReference type="ARBA" id="ARBA00001974"/>
    </source>
</evidence>
<evidence type="ECO:0000313" key="24">
    <source>
        <dbReference type="Proteomes" id="UP000694580"/>
    </source>
</evidence>
<keyword evidence="18" id="KW-0496">Mitochondrion</keyword>
<keyword evidence="7 20" id="KW-0285">Flavoprotein</keyword>
<gene>
    <name evidence="23" type="primary">ETFDH</name>
</gene>
<keyword evidence="5 20" id="KW-0813">Transport</keyword>
<keyword evidence="15 20" id="KW-0408">Iron</keyword>
<evidence type="ECO:0000256" key="8">
    <source>
        <dbReference type="ARBA" id="ARBA00022723"/>
    </source>
</evidence>
<keyword evidence="21" id="KW-0812">Transmembrane</keyword>
<keyword evidence="10 20" id="KW-0274">FAD</keyword>
<protein>
    <recommendedName>
        <fullName evidence="20">Electron transfer flavoprotein-ubiquinone oxidoreductase</fullName>
        <shortName evidence="20">ETF-QO</shortName>
        <ecNumber evidence="20">1.5.5.1</ecNumber>
    </recommendedName>
</protein>
<dbReference type="Pfam" id="PF21162">
    <property type="entry name" value="ETFQO_UQ-bd"/>
    <property type="match status" value="1"/>
</dbReference>
<evidence type="ECO:0000259" key="22">
    <source>
        <dbReference type="PROSITE" id="PS51379"/>
    </source>
</evidence>
<reference evidence="23" key="2">
    <citation type="submission" date="2025-08" db="UniProtKB">
        <authorList>
            <consortium name="Ensembl"/>
        </authorList>
    </citation>
    <scope>IDENTIFICATION</scope>
</reference>
<dbReference type="InterPro" id="IPR007859">
    <property type="entry name" value="ETF-QO/FixX_C"/>
</dbReference>
<evidence type="ECO:0000256" key="2">
    <source>
        <dbReference type="ARBA" id="ARBA00002819"/>
    </source>
</evidence>
<keyword evidence="8 20" id="KW-0479">Metal-binding</keyword>
<comment type="cofactor">
    <cofactor evidence="1 20">
        <name>FAD</name>
        <dbReference type="ChEBI" id="CHEBI:57692"/>
    </cofactor>
</comment>
<dbReference type="InterPro" id="IPR017896">
    <property type="entry name" value="4Fe4S_Fe-S-bd"/>
</dbReference>
<dbReference type="FunFam" id="3.30.70.20:FF:000088">
    <property type="entry name" value="Electron transfer flavoprotein-ubiquinone oxidoreductase, mitochondrial"/>
    <property type="match status" value="1"/>
</dbReference>
<evidence type="ECO:0000256" key="15">
    <source>
        <dbReference type="ARBA" id="ARBA00023004"/>
    </source>
</evidence>
<evidence type="ECO:0000256" key="4">
    <source>
        <dbReference type="ARBA" id="ARBA00011245"/>
    </source>
</evidence>
<dbReference type="SUPFAM" id="SSF54373">
    <property type="entry name" value="FAD-linked reductases, C-terminal domain"/>
    <property type="match status" value="1"/>
</dbReference>
<evidence type="ECO:0000256" key="16">
    <source>
        <dbReference type="ARBA" id="ARBA00023014"/>
    </source>
</evidence>
<organism evidence="23 24">
    <name type="scientific">Denticeps clupeoides</name>
    <name type="common">denticle herring</name>
    <dbReference type="NCBI Taxonomy" id="299321"/>
    <lineage>
        <taxon>Eukaryota</taxon>
        <taxon>Metazoa</taxon>
        <taxon>Chordata</taxon>
        <taxon>Craniata</taxon>
        <taxon>Vertebrata</taxon>
        <taxon>Euteleostomi</taxon>
        <taxon>Actinopterygii</taxon>
        <taxon>Neopterygii</taxon>
        <taxon>Teleostei</taxon>
        <taxon>Clupei</taxon>
        <taxon>Clupeiformes</taxon>
        <taxon>Denticipitoidei</taxon>
        <taxon>Denticipitidae</taxon>
        <taxon>Denticeps</taxon>
    </lineage>
</organism>
<reference evidence="23" key="3">
    <citation type="submission" date="2025-09" db="UniProtKB">
        <authorList>
            <consortium name="Ensembl"/>
        </authorList>
    </citation>
    <scope>IDENTIFICATION</scope>
</reference>